<keyword evidence="3" id="KW-1185">Reference proteome</keyword>
<organism evidence="2 3">
    <name type="scientific">Algoriphagus alkaliphilus</name>
    <dbReference type="NCBI Taxonomy" id="279824"/>
    <lineage>
        <taxon>Bacteria</taxon>
        <taxon>Pseudomonadati</taxon>
        <taxon>Bacteroidota</taxon>
        <taxon>Cytophagia</taxon>
        <taxon>Cytophagales</taxon>
        <taxon>Cyclobacteriaceae</taxon>
        <taxon>Algoriphagus</taxon>
    </lineage>
</organism>
<dbReference type="AlphaFoldDB" id="A0A1G5XKK2"/>
<reference evidence="3" key="1">
    <citation type="submission" date="2016-10" db="EMBL/GenBank/DDBJ databases">
        <authorList>
            <person name="Varghese N."/>
            <person name="Submissions S."/>
        </authorList>
    </citation>
    <scope>NUCLEOTIDE SEQUENCE [LARGE SCALE GENOMIC DNA]</scope>
    <source>
        <strain evidence="3">DSM 22703</strain>
    </source>
</reference>
<feature type="domain" description="Competence protein CoiA-like N-terminal" evidence="1">
    <location>
        <begin position="29"/>
        <end position="57"/>
    </location>
</feature>
<dbReference type="STRING" id="279824.SAMN03080617_01840"/>
<name>A0A1G5XKK2_9BACT</name>
<proteinExistence type="predicted"/>
<dbReference type="Proteomes" id="UP000198756">
    <property type="component" value="Unassembled WGS sequence"/>
</dbReference>
<dbReference type="Pfam" id="PF25164">
    <property type="entry name" value="CoiA_N"/>
    <property type="match status" value="1"/>
</dbReference>
<gene>
    <name evidence="2" type="ORF">SAMN03080617_01840</name>
</gene>
<evidence type="ECO:0000313" key="2">
    <source>
        <dbReference type="EMBL" id="SDA70998.1"/>
    </source>
</evidence>
<dbReference type="OrthoDB" id="1490774at2"/>
<evidence type="ECO:0000313" key="3">
    <source>
        <dbReference type="Proteomes" id="UP000198756"/>
    </source>
</evidence>
<protein>
    <submittedName>
        <fullName evidence="2">Competence protein CoiA-like family protein</fullName>
    </submittedName>
</protein>
<dbReference type="RefSeq" id="WP_092729654.1">
    <property type="nucleotide sequence ID" value="NZ_FMXE01000011.1"/>
</dbReference>
<accession>A0A1G5XKK2</accession>
<evidence type="ECO:0000259" key="1">
    <source>
        <dbReference type="Pfam" id="PF25164"/>
    </source>
</evidence>
<dbReference type="InterPro" id="IPR057253">
    <property type="entry name" value="CoiA-like_N"/>
</dbReference>
<sequence>MEIKLPYGLKDGEIVTINDVASGLACGCVCPACKKALVARKGKIKVHHFAHYQADDCGGGLETALHLMAKEVIAQSETFTTPEVYILKNRYRIKDATEIQIERVTLESRMGELIPDIVIETNGKKLLIEIVVTNRVSNSKWQRIQSENLPTLVFYVKKLFLDVEDCPLEKQFWKAGRNQGRPHAKIKEDCRKCPYCIEENLSKVFCVAYLKNDLRKLIPKLV</sequence>
<dbReference type="EMBL" id="FMXE01000011">
    <property type="protein sequence ID" value="SDA70998.1"/>
    <property type="molecule type" value="Genomic_DNA"/>
</dbReference>